<evidence type="ECO:0000256" key="10">
    <source>
        <dbReference type="ARBA" id="ARBA00022989"/>
    </source>
</evidence>
<accession>A0A0D2FVM7</accession>
<keyword evidence="8" id="KW-0677">Repeat</keyword>
<dbReference type="GO" id="GO:0004169">
    <property type="term" value="F:dolichyl-phosphate-mannose-protein mannosyltransferase activity"/>
    <property type="evidence" value="ECO:0007669"/>
    <property type="project" value="UniProtKB-UniRule"/>
</dbReference>
<evidence type="ECO:0000256" key="4">
    <source>
        <dbReference type="ARBA" id="ARBA00012839"/>
    </source>
</evidence>
<protein>
    <recommendedName>
        <fullName evidence="4 14">Dolichyl-phosphate-mannose--protein mannosyltransferase</fullName>
        <ecNumber evidence="4 14">2.4.1.109</ecNumber>
    </recommendedName>
</protein>
<reference evidence="16" key="1">
    <citation type="submission" date="2015-01" db="EMBL/GenBank/DDBJ databases">
        <title>The Genome Sequence of Cladophialophora bantiana CBS 173.52.</title>
        <authorList>
            <consortium name="The Broad Institute Genomics Platform"/>
            <person name="Cuomo C."/>
            <person name="de Hoog S."/>
            <person name="Gorbushina A."/>
            <person name="Stielow B."/>
            <person name="Teixiera M."/>
            <person name="Abouelleil A."/>
            <person name="Chapman S.B."/>
            <person name="Priest M."/>
            <person name="Young S.K."/>
            <person name="Wortman J."/>
            <person name="Nusbaum C."/>
            <person name="Birren B."/>
        </authorList>
    </citation>
    <scope>NUCLEOTIDE SEQUENCE [LARGE SCALE GENOMIC DNA]</scope>
    <source>
        <strain evidence="16">CBS 173.52</strain>
    </source>
</reference>
<feature type="transmembrane region" description="Helical" evidence="14">
    <location>
        <begin position="646"/>
        <end position="666"/>
    </location>
</feature>
<feature type="domain" description="MIR" evidence="15">
    <location>
        <begin position="468"/>
        <end position="526"/>
    </location>
</feature>
<dbReference type="EC" id="2.4.1.109" evidence="4 14"/>
<dbReference type="CDD" id="cd23284">
    <property type="entry name" value="beta-trefoil_MIR_PMT2-like"/>
    <property type="match status" value="1"/>
</dbReference>
<evidence type="ECO:0000256" key="7">
    <source>
        <dbReference type="ARBA" id="ARBA00022692"/>
    </source>
</evidence>
<evidence type="ECO:0000313" key="16">
    <source>
        <dbReference type="EMBL" id="KIW90602.1"/>
    </source>
</evidence>
<dbReference type="EMBL" id="KN846992">
    <property type="protein sequence ID" value="KIW90602.1"/>
    <property type="molecule type" value="Genomic_DNA"/>
</dbReference>
<evidence type="ECO:0000313" key="17">
    <source>
        <dbReference type="Proteomes" id="UP000053789"/>
    </source>
</evidence>
<dbReference type="GeneID" id="27701313"/>
<proteinExistence type="inferred from homology"/>
<name>A0A0D2FVM7_CLAB1</name>
<dbReference type="InterPro" id="IPR016093">
    <property type="entry name" value="MIR_motif"/>
</dbReference>
<dbReference type="PANTHER" id="PTHR10050:SF46">
    <property type="entry name" value="PROTEIN O-MANNOSYL-TRANSFERASE 2"/>
    <property type="match status" value="1"/>
</dbReference>
<keyword evidence="7 14" id="KW-0812">Transmembrane</keyword>
<keyword evidence="10 14" id="KW-1133">Transmembrane helix</keyword>
<comment type="pathway">
    <text evidence="2 14">Protein modification; protein glycosylation.</text>
</comment>
<feature type="domain" description="MIR" evidence="15">
    <location>
        <begin position="338"/>
        <end position="392"/>
    </location>
</feature>
<dbReference type="SMART" id="SM00472">
    <property type="entry name" value="MIR"/>
    <property type="match status" value="3"/>
</dbReference>
<evidence type="ECO:0000256" key="9">
    <source>
        <dbReference type="ARBA" id="ARBA00022824"/>
    </source>
</evidence>
<feature type="transmembrane region" description="Helical" evidence="14">
    <location>
        <begin position="198"/>
        <end position="218"/>
    </location>
</feature>
<feature type="transmembrane region" description="Helical" evidence="14">
    <location>
        <begin position="604"/>
        <end position="625"/>
    </location>
</feature>
<dbReference type="Pfam" id="PF02366">
    <property type="entry name" value="PMT"/>
    <property type="match status" value="1"/>
</dbReference>
<evidence type="ECO:0000256" key="1">
    <source>
        <dbReference type="ARBA" id="ARBA00004477"/>
    </source>
</evidence>
<evidence type="ECO:0000256" key="8">
    <source>
        <dbReference type="ARBA" id="ARBA00022737"/>
    </source>
</evidence>
<dbReference type="InterPro" id="IPR032421">
    <property type="entry name" value="PMT_4TMC"/>
</dbReference>
<feature type="transmembrane region" description="Helical" evidence="14">
    <location>
        <begin position="147"/>
        <end position="166"/>
    </location>
</feature>
<feature type="transmembrane region" description="Helical" evidence="14">
    <location>
        <begin position="672"/>
        <end position="690"/>
    </location>
</feature>
<comment type="subcellular location">
    <subcellularLocation>
        <location evidence="1 14">Endoplasmic reticulum membrane</location>
        <topology evidence="1 14">Multi-pass membrane protein</topology>
    </subcellularLocation>
</comment>
<dbReference type="Pfam" id="PF16192">
    <property type="entry name" value="PMT_4TMC"/>
    <property type="match status" value="1"/>
</dbReference>
<evidence type="ECO:0000256" key="6">
    <source>
        <dbReference type="ARBA" id="ARBA00022679"/>
    </source>
</evidence>
<evidence type="ECO:0000256" key="3">
    <source>
        <dbReference type="ARBA" id="ARBA00007222"/>
    </source>
</evidence>
<dbReference type="PANTHER" id="PTHR10050">
    <property type="entry name" value="DOLICHYL-PHOSPHATE-MANNOSE--PROTEIN MANNOSYLTRANSFERASE"/>
    <property type="match status" value="1"/>
</dbReference>
<keyword evidence="11 14" id="KW-0472">Membrane</keyword>
<evidence type="ECO:0000256" key="12">
    <source>
        <dbReference type="ARBA" id="ARBA00045085"/>
    </source>
</evidence>
<dbReference type="InterPro" id="IPR036300">
    <property type="entry name" value="MIR_dom_sf"/>
</dbReference>
<evidence type="ECO:0000256" key="13">
    <source>
        <dbReference type="ARBA" id="ARBA00045102"/>
    </source>
</evidence>
<dbReference type="HOGENOM" id="CLU_008438_5_0_1"/>
<gene>
    <name evidence="16" type="ORF">Z519_08385</name>
</gene>
<dbReference type="PROSITE" id="PS50919">
    <property type="entry name" value="MIR"/>
    <property type="match status" value="3"/>
</dbReference>
<keyword evidence="17" id="KW-1185">Reference proteome</keyword>
<organism evidence="16 17">
    <name type="scientific">Cladophialophora bantiana (strain ATCC 10958 / CBS 173.52 / CDC B-1940 / NIH 8579)</name>
    <name type="common">Xylohypha bantiana</name>
    <dbReference type="NCBI Taxonomy" id="1442370"/>
    <lineage>
        <taxon>Eukaryota</taxon>
        <taxon>Fungi</taxon>
        <taxon>Dikarya</taxon>
        <taxon>Ascomycota</taxon>
        <taxon>Pezizomycotina</taxon>
        <taxon>Eurotiomycetes</taxon>
        <taxon>Chaetothyriomycetidae</taxon>
        <taxon>Chaetothyriales</taxon>
        <taxon>Herpotrichiellaceae</taxon>
        <taxon>Cladophialophora</taxon>
    </lineage>
</organism>
<feature type="transmembrane region" description="Helical" evidence="14">
    <location>
        <begin position="230"/>
        <end position="263"/>
    </location>
</feature>
<feature type="transmembrane region" description="Helical" evidence="14">
    <location>
        <begin position="284"/>
        <end position="309"/>
    </location>
</feature>
<dbReference type="RefSeq" id="XP_016617271.1">
    <property type="nucleotide sequence ID" value="XM_016766113.1"/>
</dbReference>
<comment type="catalytic activity">
    <reaction evidence="13 14">
        <text>a di-trans,poly-cis-dolichyl beta-D-mannosyl phosphate + L-seryl-[protein] = 3-O-(alpha-D-mannosyl)-L-seryl-[protein] + a di-trans,poly-cis-dolichyl phosphate + H(+)</text>
        <dbReference type="Rhea" id="RHEA:17377"/>
        <dbReference type="Rhea" id="RHEA-COMP:9863"/>
        <dbReference type="Rhea" id="RHEA-COMP:13546"/>
        <dbReference type="Rhea" id="RHEA-COMP:19498"/>
        <dbReference type="Rhea" id="RHEA-COMP:19501"/>
        <dbReference type="ChEBI" id="CHEBI:15378"/>
        <dbReference type="ChEBI" id="CHEBI:29999"/>
        <dbReference type="ChEBI" id="CHEBI:57683"/>
        <dbReference type="ChEBI" id="CHEBI:58211"/>
        <dbReference type="ChEBI" id="CHEBI:137321"/>
        <dbReference type="EC" id="2.4.1.109"/>
    </reaction>
</comment>
<feature type="transmembrane region" description="Helical" evidence="14">
    <location>
        <begin position="702"/>
        <end position="722"/>
    </location>
</feature>
<dbReference type="VEuPathDB" id="FungiDB:Z519_08385"/>
<evidence type="ECO:0000256" key="11">
    <source>
        <dbReference type="ARBA" id="ARBA00023136"/>
    </source>
</evidence>
<feature type="transmembrane region" description="Helical" evidence="14">
    <location>
        <begin position="62"/>
        <end position="79"/>
    </location>
</feature>
<dbReference type="Gene3D" id="2.80.10.50">
    <property type="match status" value="1"/>
</dbReference>
<dbReference type="GO" id="GO:0005789">
    <property type="term" value="C:endoplasmic reticulum membrane"/>
    <property type="evidence" value="ECO:0007669"/>
    <property type="project" value="UniProtKB-SubCell"/>
</dbReference>
<comment type="catalytic activity">
    <reaction evidence="12 14">
        <text>a di-trans,poly-cis-dolichyl beta-D-mannosyl phosphate + L-threonyl-[protein] = 3-O-(alpha-D-mannosyl)-L-threonyl-[protein] + a di-trans,poly-cis-dolichyl phosphate + H(+)</text>
        <dbReference type="Rhea" id="RHEA:53396"/>
        <dbReference type="Rhea" id="RHEA-COMP:11060"/>
        <dbReference type="Rhea" id="RHEA-COMP:13547"/>
        <dbReference type="Rhea" id="RHEA-COMP:19498"/>
        <dbReference type="Rhea" id="RHEA-COMP:19501"/>
        <dbReference type="ChEBI" id="CHEBI:15378"/>
        <dbReference type="ChEBI" id="CHEBI:30013"/>
        <dbReference type="ChEBI" id="CHEBI:57683"/>
        <dbReference type="ChEBI" id="CHEBI:58211"/>
        <dbReference type="ChEBI" id="CHEBI:137323"/>
        <dbReference type="EC" id="2.4.1.109"/>
    </reaction>
</comment>
<keyword evidence="9 14" id="KW-0256">Endoplasmic reticulum</keyword>
<keyword evidence="6 14" id="KW-0808">Transferase</keyword>
<dbReference type="Pfam" id="PF02815">
    <property type="entry name" value="MIR"/>
    <property type="match status" value="1"/>
</dbReference>
<dbReference type="InterPro" id="IPR003342">
    <property type="entry name" value="ArnT-like_N"/>
</dbReference>
<dbReference type="FunFam" id="2.80.10.50:FF:000012">
    <property type="entry name" value="Protein O-mannosyl-transferase 1"/>
    <property type="match status" value="1"/>
</dbReference>
<comment type="similarity">
    <text evidence="3 14">Belongs to the glycosyltransferase 39 family.</text>
</comment>
<dbReference type="AlphaFoldDB" id="A0A0D2FVM7"/>
<dbReference type="Proteomes" id="UP000053789">
    <property type="component" value="Unassembled WGS sequence"/>
</dbReference>
<sequence>MATTNSGHSTGAGKDEAELRRRNVASYEKANGQHVYKLEAEDTKKLQKPQTGILHFLDDWEFLIAPIIFTAFALFTRLWRIGLSPIVTWDEAHFGKFGSHYLKREFYFDVHPPLGKMLVGLSGYLAGYNGSFEFKSGETYPEEVNYTFMRIFNAMFGVVTVPLAYYTARELNFKRTAVWLVTLMVLCENSYATISRFILLDSMLLCFTFTTVLCWARFHRLQHKSFSVEWFIWLFLTGLSIGCVCSVKWVGLFATALVGLYTAEDLWNKFGDLKMPKVELATHLVARVIGLIVIPIMVYMFSFWVHFLILENSGPGDAQMSSLFQANLRGTEVGRDSPLEIAIGSKVTLKNMGYGGGLLHSHVQTYPEGSGQQQVTCYHHKDANNDWFFYPNRSQPDYDPEGPLSFIADKQVVRLIHAQTGRNLHSHAVAAPITKADWEVSCYGNVTVGDEKDHWQIEVVSDAASSDRSRIRTLTTAFRLKHVELGCYLRAGTVNLPQWGFKQIETTCVKKPNPRDVYTHWNVESHVNDRLPPGNAANYRSPFLKDFIHLNVAMMTSNNALVPDPDKQDDLASKFWQWPILHVGLRMCSWEDHVTKYFLLGNPIVYWGSTASLGVVGLIVAWYLIRWQRGYNELSQADIDQIHYSGIYPVIGWFFHYFPFLIMGRVTYVHHYYPALYFAILAAGFSLDWTTRGLNSKVRWGICFILYAVVIGLFVLFSPVVFGMQGSNRQYAYLRWFDRWRISDAKMGEDA</sequence>
<dbReference type="InterPro" id="IPR027005">
    <property type="entry name" value="PMT-like"/>
</dbReference>
<keyword evidence="5 14" id="KW-0328">Glycosyltransferase</keyword>
<evidence type="ECO:0000256" key="14">
    <source>
        <dbReference type="RuleBase" id="RU367007"/>
    </source>
</evidence>
<evidence type="ECO:0000256" key="5">
    <source>
        <dbReference type="ARBA" id="ARBA00022676"/>
    </source>
</evidence>
<feature type="domain" description="MIR" evidence="15">
    <location>
        <begin position="404"/>
        <end position="460"/>
    </location>
</feature>
<dbReference type="OrthoDB" id="292747at2759"/>
<evidence type="ECO:0000259" key="15">
    <source>
        <dbReference type="PROSITE" id="PS50919"/>
    </source>
</evidence>
<dbReference type="SUPFAM" id="SSF82109">
    <property type="entry name" value="MIR domain"/>
    <property type="match status" value="1"/>
</dbReference>
<dbReference type="UniPathway" id="UPA00378"/>
<comment type="function">
    <text evidence="14">Transfers mannose from Dol-P-mannose to Ser or Thr residues on proteins.</text>
</comment>
<evidence type="ECO:0000256" key="2">
    <source>
        <dbReference type="ARBA" id="ARBA00004922"/>
    </source>
</evidence>